<dbReference type="NCBIfam" id="TIGR00038">
    <property type="entry name" value="efp"/>
    <property type="match status" value="1"/>
</dbReference>
<evidence type="ECO:0000256" key="5">
    <source>
        <dbReference type="ARBA" id="ARBA00022768"/>
    </source>
</evidence>
<dbReference type="InterPro" id="IPR020599">
    <property type="entry name" value="Transl_elong_fac_P/YeiP"/>
</dbReference>
<evidence type="ECO:0000256" key="4">
    <source>
        <dbReference type="ARBA" id="ARBA00022490"/>
    </source>
</evidence>
<dbReference type="Proteomes" id="UP000631114">
    <property type="component" value="Unassembled WGS sequence"/>
</dbReference>
<comment type="subcellular location">
    <subcellularLocation>
        <location evidence="1">Cytoplasm</location>
    </subcellularLocation>
</comment>
<dbReference type="Gene3D" id="2.40.50.140">
    <property type="entry name" value="Nucleic acid-binding proteins"/>
    <property type="match status" value="2"/>
</dbReference>
<dbReference type="CDD" id="cd04470">
    <property type="entry name" value="S1_EF-P_repeat_1"/>
    <property type="match status" value="1"/>
</dbReference>
<evidence type="ECO:0000313" key="10">
    <source>
        <dbReference type="Proteomes" id="UP000631114"/>
    </source>
</evidence>
<sequence length="331" mass="37024">MHALRRRLPQLFTTPWFAIQNRGAKVLGTDVRVGTVIERKGRIFQVIKWQHTKQGRGGATIQVELRDVDSGNKVTERFRTDEALEKVFVEGKAFTFLYSEGDTVVIMDPNTFDQLEISKDLFGKTAAYLHEDMKVSVQFYDGKPMSASVPTRVTCTVAEAKSHMKGLTAAPQYKKVLLENGLTVMAPPFIEAGDQIVINTLEDTYMERFPLQMLKLLEVIAFEMRRTIINPIVKYLEQSTEAETVKGKLQAVFLSAEVEAAEESLVAPAQQAAVGDPVPVWRYWMQGLKSDTTLLHVIAASEAGRSRSISIAIAETARLENLMVKESDIRS</sequence>
<keyword evidence="5" id="KW-0251">Elongation factor</keyword>
<dbReference type="InterPro" id="IPR011768">
    <property type="entry name" value="Transl_elongation_fac_P"/>
</dbReference>
<feature type="domain" description="Elongation factor P C-terminal" evidence="7">
    <location>
        <begin position="153"/>
        <end position="208"/>
    </location>
</feature>
<comment type="caution">
    <text evidence="9">The sequence shown here is derived from an EMBL/GenBank/DDBJ whole genome shotgun (WGS) entry which is preliminary data.</text>
</comment>
<keyword evidence="4" id="KW-0963">Cytoplasm</keyword>
<dbReference type="NCBIfam" id="NF001810">
    <property type="entry name" value="PRK00529.1"/>
    <property type="match status" value="1"/>
</dbReference>
<dbReference type="FunFam" id="2.40.50.140:FF:000009">
    <property type="entry name" value="Elongation factor P"/>
    <property type="match status" value="1"/>
</dbReference>
<proteinExistence type="inferred from homology"/>
<dbReference type="Pfam" id="PF09285">
    <property type="entry name" value="Elong-fact-P_C"/>
    <property type="match status" value="1"/>
</dbReference>
<dbReference type="PANTHER" id="PTHR30053">
    <property type="entry name" value="ELONGATION FACTOR P"/>
    <property type="match status" value="1"/>
</dbReference>
<dbReference type="SUPFAM" id="SSF50104">
    <property type="entry name" value="Translation proteins SH3-like domain"/>
    <property type="match status" value="1"/>
</dbReference>
<dbReference type="InterPro" id="IPR015365">
    <property type="entry name" value="Elong-fact-P_C"/>
</dbReference>
<evidence type="ECO:0000259" key="8">
    <source>
        <dbReference type="SMART" id="SM01185"/>
    </source>
</evidence>
<evidence type="ECO:0000313" key="9">
    <source>
        <dbReference type="EMBL" id="KAF9596576.1"/>
    </source>
</evidence>
<dbReference type="PANTHER" id="PTHR30053:SF14">
    <property type="entry name" value="TRANSLATION ELONGATION FACTOR KOW-LIKE DOMAIN-CONTAINING PROTEIN"/>
    <property type="match status" value="1"/>
</dbReference>
<dbReference type="SMART" id="SM00841">
    <property type="entry name" value="Elong-fact-P_C"/>
    <property type="match status" value="1"/>
</dbReference>
<dbReference type="InterPro" id="IPR012340">
    <property type="entry name" value="NA-bd_OB-fold"/>
</dbReference>
<dbReference type="Pfam" id="PF01132">
    <property type="entry name" value="EFP"/>
    <property type="match status" value="1"/>
</dbReference>
<dbReference type="GO" id="GO:0005829">
    <property type="term" value="C:cytosol"/>
    <property type="evidence" value="ECO:0007669"/>
    <property type="project" value="UniProtKB-ARBA"/>
</dbReference>
<evidence type="ECO:0000259" key="7">
    <source>
        <dbReference type="SMART" id="SM00841"/>
    </source>
</evidence>
<dbReference type="OrthoDB" id="10259892at2759"/>
<dbReference type="HAMAP" id="MF_00141">
    <property type="entry name" value="EF_P"/>
    <property type="match status" value="1"/>
</dbReference>
<dbReference type="FunFam" id="2.30.30.30:FF:000003">
    <property type="entry name" value="Elongation factor P"/>
    <property type="match status" value="1"/>
</dbReference>
<dbReference type="GO" id="GO:0043043">
    <property type="term" value="P:peptide biosynthetic process"/>
    <property type="evidence" value="ECO:0007669"/>
    <property type="project" value="InterPro"/>
</dbReference>
<evidence type="ECO:0000256" key="6">
    <source>
        <dbReference type="ARBA" id="ARBA00022917"/>
    </source>
</evidence>
<dbReference type="UniPathway" id="UPA00345"/>
<reference evidence="9 10" key="1">
    <citation type="submission" date="2020-10" db="EMBL/GenBank/DDBJ databases">
        <title>The Coptis chinensis genome and diversification of protoberbering-type alkaloids.</title>
        <authorList>
            <person name="Wang B."/>
            <person name="Shu S."/>
            <person name="Song C."/>
            <person name="Liu Y."/>
        </authorList>
    </citation>
    <scope>NUCLEOTIDE SEQUENCE [LARGE SCALE GENOMIC DNA]</scope>
    <source>
        <strain evidence="9">HL-2020</strain>
        <tissue evidence="9">Leaf</tissue>
    </source>
</reference>
<comment type="pathway">
    <text evidence="2">Protein biosynthesis; polypeptide chain elongation.</text>
</comment>
<protein>
    <recommendedName>
        <fullName evidence="11">Elongation factor P</fullName>
    </recommendedName>
</protein>
<evidence type="ECO:0000256" key="3">
    <source>
        <dbReference type="ARBA" id="ARBA00009479"/>
    </source>
</evidence>
<dbReference type="InterPro" id="IPR014722">
    <property type="entry name" value="Rib_uL2_dom2"/>
</dbReference>
<evidence type="ECO:0008006" key="11">
    <source>
        <dbReference type="Google" id="ProtNLM"/>
    </source>
</evidence>
<feature type="domain" description="Translation elongation factor P/YeiP central" evidence="8">
    <location>
        <begin position="91"/>
        <end position="145"/>
    </location>
</feature>
<dbReference type="AlphaFoldDB" id="A0A835LR75"/>
<gene>
    <name evidence="9" type="ORF">IFM89_012307</name>
</gene>
<comment type="similarity">
    <text evidence="3">Belongs to the elongation factor P family.</text>
</comment>
<dbReference type="InterPro" id="IPR013185">
    <property type="entry name" value="Transl_elong_KOW-like"/>
</dbReference>
<evidence type="ECO:0000256" key="2">
    <source>
        <dbReference type="ARBA" id="ARBA00004815"/>
    </source>
</evidence>
<evidence type="ECO:0000256" key="1">
    <source>
        <dbReference type="ARBA" id="ARBA00004496"/>
    </source>
</evidence>
<dbReference type="InterPro" id="IPR001059">
    <property type="entry name" value="Transl_elong_P/YeiP_cen"/>
</dbReference>
<name>A0A835LR75_9MAGN</name>
<dbReference type="EMBL" id="JADFTS010000007">
    <property type="protein sequence ID" value="KAF9596576.1"/>
    <property type="molecule type" value="Genomic_DNA"/>
</dbReference>
<dbReference type="FunFam" id="2.40.50.140:FF:000004">
    <property type="entry name" value="Elongation factor P"/>
    <property type="match status" value="1"/>
</dbReference>
<keyword evidence="10" id="KW-1185">Reference proteome</keyword>
<dbReference type="Gene3D" id="2.30.30.30">
    <property type="match status" value="1"/>
</dbReference>
<keyword evidence="6" id="KW-0648">Protein biosynthesis</keyword>
<dbReference type="SUPFAM" id="SSF50249">
    <property type="entry name" value="Nucleic acid-binding proteins"/>
    <property type="match status" value="2"/>
</dbReference>
<dbReference type="Pfam" id="PF08207">
    <property type="entry name" value="EFP_N"/>
    <property type="match status" value="1"/>
</dbReference>
<accession>A0A835LR75</accession>
<dbReference type="SMART" id="SM01185">
    <property type="entry name" value="EFP"/>
    <property type="match status" value="1"/>
</dbReference>
<dbReference type="InterPro" id="IPR008991">
    <property type="entry name" value="Translation_prot_SH3-like_sf"/>
</dbReference>
<organism evidence="9 10">
    <name type="scientific">Coptis chinensis</name>
    <dbReference type="NCBI Taxonomy" id="261450"/>
    <lineage>
        <taxon>Eukaryota</taxon>
        <taxon>Viridiplantae</taxon>
        <taxon>Streptophyta</taxon>
        <taxon>Embryophyta</taxon>
        <taxon>Tracheophyta</taxon>
        <taxon>Spermatophyta</taxon>
        <taxon>Magnoliopsida</taxon>
        <taxon>Ranunculales</taxon>
        <taxon>Ranunculaceae</taxon>
        <taxon>Coptidoideae</taxon>
        <taxon>Coptis</taxon>
    </lineage>
</organism>
<dbReference type="GO" id="GO:0003746">
    <property type="term" value="F:translation elongation factor activity"/>
    <property type="evidence" value="ECO:0007669"/>
    <property type="project" value="UniProtKB-KW"/>
</dbReference>